<dbReference type="InterPro" id="IPR036291">
    <property type="entry name" value="NAD(P)-bd_dom_sf"/>
</dbReference>
<proteinExistence type="inferred from homology"/>
<dbReference type="FunFam" id="3.40.50.720:FF:000037">
    <property type="entry name" value="3-oxoacyl-[acyl-carrier-protein] reductase FabG"/>
    <property type="match status" value="1"/>
</dbReference>
<keyword evidence="8 14" id="KW-0443">Lipid metabolism</keyword>
<dbReference type="InterPro" id="IPR057326">
    <property type="entry name" value="KR_dom"/>
</dbReference>
<dbReference type="PRINTS" id="PR00081">
    <property type="entry name" value="GDHRDH"/>
</dbReference>
<feature type="binding site" evidence="13">
    <location>
        <begin position="9"/>
        <end position="12"/>
    </location>
    <ligand>
        <name>NADP(+)</name>
        <dbReference type="ChEBI" id="CHEBI:58349"/>
    </ligand>
</feature>
<comment type="function">
    <text evidence="1 14">Catalyzes the NADPH-dependent reduction of beta-ketoacyl-ACP substrates to beta-hydroxyacyl-ACP products, the first reductive step in the elongation cycle of fatty acid biosynthesis.</text>
</comment>
<feature type="binding site" evidence="13">
    <location>
        <position position="185"/>
    </location>
    <ligand>
        <name>NADP(+)</name>
        <dbReference type="ChEBI" id="CHEBI:58349"/>
    </ligand>
</feature>
<evidence type="ECO:0000313" key="17">
    <source>
        <dbReference type="Proteomes" id="UP001144256"/>
    </source>
</evidence>
<dbReference type="CDD" id="cd05333">
    <property type="entry name" value="BKR_SDR_c"/>
    <property type="match status" value="1"/>
</dbReference>
<dbReference type="SMART" id="SM00822">
    <property type="entry name" value="PKS_KR"/>
    <property type="match status" value="1"/>
</dbReference>
<dbReference type="Proteomes" id="UP001144256">
    <property type="component" value="Unassembled WGS sequence"/>
</dbReference>
<sequence length="244" mass="26329">MDKIAVVTGSGRGIGRAIALRLAKDGITVAVNYRNSESKANELVEEITQNGGKAKAYKADVSNYEDAKSLISQIKDDFGRIDILVNNAGITKDMLMLKMTEKEFDDVINVNLKGTFNCIKHVNRIMLKQRAGRIINISSVIGEIGNVGQANYAASKAGIIGLTKSMSKELATRNITVNAVAPGFIESDMTDTINDKYKEQILLNIPMKRIGKAEEVANAVAFLASDEASYITGQVINVDGGMVV</sequence>
<evidence type="ECO:0000256" key="9">
    <source>
        <dbReference type="ARBA" id="ARBA00023160"/>
    </source>
</evidence>
<keyword evidence="4 14" id="KW-0444">Lipid biosynthesis</keyword>
<reference evidence="16" key="1">
    <citation type="submission" date="2022-06" db="EMBL/GenBank/DDBJ databases">
        <title>Vallitalea longa sp. nov., an anaerobic bacterium isolated from marine sediment.</title>
        <authorList>
            <person name="Hirano S."/>
            <person name="Terahara T."/>
            <person name="Mori K."/>
            <person name="Hamada M."/>
            <person name="Matsumoto R."/>
            <person name="Kobayashi T."/>
        </authorList>
    </citation>
    <scope>NUCLEOTIDE SEQUENCE</scope>
    <source>
        <strain evidence="16">SH18-1</strain>
    </source>
</reference>
<keyword evidence="6 13" id="KW-0521">NADP</keyword>
<dbReference type="GO" id="GO:0008202">
    <property type="term" value="P:steroid metabolic process"/>
    <property type="evidence" value="ECO:0007669"/>
    <property type="project" value="UniProtKB-KW"/>
</dbReference>
<dbReference type="NCBIfam" id="NF005559">
    <property type="entry name" value="PRK07231.1"/>
    <property type="match status" value="1"/>
</dbReference>
<dbReference type="PANTHER" id="PTHR42879:SF2">
    <property type="entry name" value="3-OXOACYL-[ACYL-CARRIER-PROTEIN] REDUCTASE FABG"/>
    <property type="match status" value="1"/>
</dbReference>
<dbReference type="EMBL" id="BRLB01000022">
    <property type="protein sequence ID" value="GKX31855.1"/>
    <property type="molecule type" value="Genomic_DNA"/>
</dbReference>
<dbReference type="PANTHER" id="PTHR42879">
    <property type="entry name" value="3-OXOACYL-(ACYL-CARRIER-PROTEIN) REDUCTASE"/>
    <property type="match status" value="1"/>
</dbReference>
<dbReference type="InterPro" id="IPR002347">
    <property type="entry name" value="SDR_fam"/>
</dbReference>
<evidence type="ECO:0000256" key="13">
    <source>
        <dbReference type="PIRSR" id="PIRSR611284-2"/>
    </source>
</evidence>
<keyword evidence="17" id="KW-1185">Reference proteome</keyword>
<comment type="subunit">
    <text evidence="14">Homotetramer.</text>
</comment>
<dbReference type="EC" id="1.1.1.100" evidence="14"/>
<evidence type="ECO:0000256" key="10">
    <source>
        <dbReference type="ARBA" id="ARBA00023221"/>
    </source>
</evidence>
<dbReference type="GO" id="GO:0051287">
    <property type="term" value="F:NAD binding"/>
    <property type="evidence" value="ECO:0007669"/>
    <property type="project" value="UniProtKB-UniRule"/>
</dbReference>
<evidence type="ECO:0000259" key="15">
    <source>
        <dbReference type="SMART" id="SM00822"/>
    </source>
</evidence>
<dbReference type="InterPro" id="IPR020904">
    <property type="entry name" value="Sc_DH/Rdtase_CS"/>
</dbReference>
<feature type="domain" description="Ketoreductase" evidence="15">
    <location>
        <begin position="3"/>
        <end position="183"/>
    </location>
</feature>
<evidence type="ECO:0000256" key="12">
    <source>
        <dbReference type="PIRSR" id="PIRSR611284-1"/>
    </source>
</evidence>
<comment type="pathway">
    <text evidence="2 14">Lipid metabolism; fatty acid biosynthesis.</text>
</comment>
<name>A0A9W5YD29_9FIRM</name>
<dbReference type="GO" id="GO:0004316">
    <property type="term" value="F:3-oxoacyl-[acyl-carrier-protein] reductase (NADPH) activity"/>
    <property type="evidence" value="ECO:0007669"/>
    <property type="project" value="UniProtKB-UniRule"/>
</dbReference>
<dbReference type="InterPro" id="IPR050259">
    <property type="entry name" value="SDR"/>
</dbReference>
<accession>A0A9W5YD29</accession>
<evidence type="ECO:0000256" key="5">
    <source>
        <dbReference type="ARBA" id="ARBA00022832"/>
    </source>
</evidence>
<keyword evidence="9 14" id="KW-0275">Fatty acid biosynthesis</keyword>
<dbReference type="SUPFAM" id="SSF51735">
    <property type="entry name" value="NAD(P)-binding Rossmann-fold domains"/>
    <property type="match status" value="1"/>
</dbReference>
<evidence type="ECO:0000256" key="3">
    <source>
        <dbReference type="ARBA" id="ARBA00006484"/>
    </source>
</evidence>
<feature type="binding site" evidence="13">
    <location>
        <position position="87"/>
    </location>
    <ligand>
        <name>NADP(+)</name>
        <dbReference type="ChEBI" id="CHEBI:58349"/>
    </ligand>
</feature>
<dbReference type="Pfam" id="PF13561">
    <property type="entry name" value="adh_short_C2"/>
    <property type="match status" value="1"/>
</dbReference>
<dbReference type="AlphaFoldDB" id="A0A9W5YD29"/>
<dbReference type="Gene3D" id="3.40.50.720">
    <property type="entry name" value="NAD(P)-binding Rossmann-like Domain"/>
    <property type="match status" value="1"/>
</dbReference>
<evidence type="ECO:0000256" key="11">
    <source>
        <dbReference type="ARBA" id="ARBA00048508"/>
    </source>
</evidence>
<evidence type="ECO:0000256" key="1">
    <source>
        <dbReference type="ARBA" id="ARBA00002607"/>
    </source>
</evidence>
<evidence type="ECO:0000313" key="16">
    <source>
        <dbReference type="EMBL" id="GKX31855.1"/>
    </source>
</evidence>
<dbReference type="NCBIfam" id="NF004200">
    <property type="entry name" value="PRK05653.1-5"/>
    <property type="match status" value="1"/>
</dbReference>
<dbReference type="PROSITE" id="PS00061">
    <property type="entry name" value="ADH_SHORT"/>
    <property type="match status" value="1"/>
</dbReference>
<dbReference type="RefSeq" id="WP_281819176.1">
    <property type="nucleotide sequence ID" value="NZ_BRLB01000022.1"/>
</dbReference>
<dbReference type="InterPro" id="IPR011284">
    <property type="entry name" value="3oxo_ACP_reduc"/>
</dbReference>
<evidence type="ECO:0000256" key="7">
    <source>
        <dbReference type="ARBA" id="ARBA00023002"/>
    </source>
</evidence>
<comment type="catalytic activity">
    <reaction evidence="11 14">
        <text>a (3R)-hydroxyacyl-[ACP] + NADP(+) = a 3-oxoacyl-[ACP] + NADPH + H(+)</text>
        <dbReference type="Rhea" id="RHEA:17397"/>
        <dbReference type="Rhea" id="RHEA-COMP:9916"/>
        <dbReference type="Rhea" id="RHEA-COMP:9945"/>
        <dbReference type="ChEBI" id="CHEBI:15378"/>
        <dbReference type="ChEBI" id="CHEBI:57783"/>
        <dbReference type="ChEBI" id="CHEBI:58349"/>
        <dbReference type="ChEBI" id="CHEBI:78776"/>
        <dbReference type="ChEBI" id="CHEBI:78827"/>
        <dbReference type="EC" id="1.1.1.100"/>
    </reaction>
</comment>
<dbReference type="NCBIfam" id="NF009466">
    <property type="entry name" value="PRK12826.1-2"/>
    <property type="match status" value="1"/>
</dbReference>
<protein>
    <recommendedName>
        <fullName evidence="14">3-oxoacyl-[acyl-carrier-protein] reductase</fullName>
        <ecNumber evidence="14">1.1.1.100</ecNumber>
    </recommendedName>
</protein>
<dbReference type="NCBIfam" id="NF004198">
    <property type="entry name" value="PRK05653.1-3"/>
    <property type="match status" value="1"/>
</dbReference>
<evidence type="ECO:0000256" key="8">
    <source>
        <dbReference type="ARBA" id="ARBA00023098"/>
    </source>
</evidence>
<keyword evidence="10" id="KW-0753">Steroid metabolism</keyword>
<dbReference type="GO" id="GO:0006633">
    <property type="term" value="P:fatty acid biosynthetic process"/>
    <property type="evidence" value="ECO:0007669"/>
    <property type="project" value="UniProtKB-KW"/>
</dbReference>
<comment type="caution">
    <text evidence="16">The sequence shown here is derived from an EMBL/GenBank/DDBJ whole genome shotgun (WGS) entry which is preliminary data.</text>
</comment>
<dbReference type="NCBIfam" id="NF009464">
    <property type="entry name" value="PRK12824.1"/>
    <property type="match status" value="1"/>
</dbReference>
<comment type="similarity">
    <text evidence="3 14">Belongs to the short-chain dehydrogenases/reductases (SDR) family.</text>
</comment>
<evidence type="ECO:0000256" key="6">
    <source>
        <dbReference type="ARBA" id="ARBA00022857"/>
    </source>
</evidence>
<feature type="binding site" evidence="13">
    <location>
        <begin position="152"/>
        <end position="156"/>
    </location>
    <ligand>
        <name>NADP(+)</name>
        <dbReference type="ChEBI" id="CHEBI:58349"/>
    </ligand>
</feature>
<dbReference type="NCBIfam" id="TIGR01830">
    <property type="entry name" value="3oxo_ACP_reduc"/>
    <property type="match status" value="1"/>
</dbReference>
<evidence type="ECO:0000256" key="2">
    <source>
        <dbReference type="ARBA" id="ARBA00005194"/>
    </source>
</evidence>
<gene>
    <name evidence="16" type="primary">fabG_3</name>
    <name evidence="16" type="ORF">SH1V18_43350</name>
</gene>
<keyword evidence="7 14" id="KW-0560">Oxidoreductase</keyword>
<organism evidence="16 17">
    <name type="scientific">Vallitalea longa</name>
    <dbReference type="NCBI Taxonomy" id="2936439"/>
    <lineage>
        <taxon>Bacteria</taxon>
        <taxon>Bacillati</taxon>
        <taxon>Bacillota</taxon>
        <taxon>Clostridia</taxon>
        <taxon>Lachnospirales</taxon>
        <taxon>Vallitaleaceae</taxon>
        <taxon>Vallitalea</taxon>
    </lineage>
</organism>
<evidence type="ECO:0000256" key="14">
    <source>
        <dbReference type="RuleBase" id="RU366074"/>
    </source>
</evidence>
<dbReference type="PRINTS" id="PR00080">
    <property type="entry name" value="SDRFAMILY"/>
</dbReference>
<feature type="active site" description="Proton acceptor" evidence="12">
    <location>
        <position position="152"/>
    </location>
</feature>
<keyword evidence="5 14" id="KW-0276">Fatty acid metabolism</keyword>
<evidence type="ECO:0000256" key="4">
    <source>
        <dbReference type="ARBA" id="ARBA00022516"/>
    </source>
</evidence>